<evidence type="ECO:0000313" key="2">
    <source>
        <dbReference type="EMBL" id="KAK9836533.1"/>
    </source>
</evidence>
<keyword evidence="3" id="KW-1185">Reference proteome</keyword>
<name>A0AAW1RSU1_9CHLO</name>
<comment type="caution">
    <text evidence="2">The sequence shown here is derived from an EMBL/GenBank/DDBJ whole genome shotgun (WGS) entry which is preliminary data.</text>
</comment>
<feature type="compositionally biased region" description="Polar residues" evidence="1">
    <location>
        <begin position="67"/>
        <end position="94"/>
    </location>
</feature>
<evidence type="ECO:0000256" key="1">
    <source>
        <dbReference type="SAM" id="MobiDB-lite"/>
    </source>
</evidence>
<accession>A0AAW1RSU1</accession>
<evidence type="ECO:0000313" key="3">
    <source>
        <dbReference type="Proteomes" id="UP001438707"/>
    </source>
</evidence>
<dbReference type="EMBL" id="JALJOS010000007">
    <property type="protein sequence ID" value="KAK9836533.1"/>
    <property type="molecule type" value="Genomic_DNA"/>
</dbReference>
<organism evidence="2 3">
    <name type="scientific">Apatococcus lobatus</name>
    <dbReference type="NCBI Taxonomy" id="904363"/>
    <lineage>
        <taxon>Eukaryota</taxon>
        <taxon>Viridiplantae</taxon>
        <taxon>Chlorophyta</taxon>
        <taxon>core chlorophytes</taxon>
        <taxon>Trebouxiophyceae</taxon>
        <taxon>Chlorellales</taxon>
        <taxon>Chlorellaceae</taxon>
        <taxon>Apatococcus</taxon>
    </lineage>
</organism>
<feature type="region of interest" description="Disordered" evidence="1">
    <location>
        <begin position="27"/>
        <end position="94"/>
    </location>
</feature>
<feature type="region of interest" description="Disordered" evidence="1">
    <location>
        <begin position="762"/>
        <end position="785"/>
    </location>
</feature>
<dbReference type="AlphaFoldDB" id="A0AAW1RSU1"/>
<feature type="region of interest" description="Disordered" evidence="1">
    <location>
        <begin position="421"/>
        <end position="516"/>
    </location>
</feature>
<proteinExistence type="predicted"/>
<protein>
    <submittedName>
        <fullName evidence="2">Uncharacterized protein</fullName>
    </submittedName>
</protein>
<dbReference type="Proteomes" id="UP001438707">
    <property type="component" value="Unassembled WGS sequence"/>
</dbReference>
<gene>
    <name evidence="2" type="ORF">WJX74_002502</name>
</gene>
<reference evidence="2 3" key="1">
    <citation type="journal article" date="2024" name="Nat. Commun.">
        <title>Phylogenomics reveals the evolutionary origins of lichenization in chlorophyte algae.</title>
        <authorList>
            <person name="Puginier C."/>
            <person name="Libourel C."/>
            <person name="Otte J."/>
            <person name="Skaloud P."/>
            <person name="Haon M."/>
            <person name="Grisel S."/>
            <person name="Petersen M."/>
            <person name="Berrin J.G."/>
            <person name="Delaux P.M."/>
            <person name="Dal Grande F."/>
            <person name="Keller J."/>
        </authorList>
    </citation>
    <scope>NUCLEOTIDE SEQUENCE [LARGE SCALE GENOMIC DNA]</scope>
    <source>
        <strain evidence="2 3">SAG 2145</strain>
    </source>
</reference>
<feature type="compositionally biased region" description="Basic and acidic residues" evidence="1">
    <location>
        <begin position="445"/>
        <end position="463"/>
    </location>
</feature>
<sequence length="785" mass="84745">MPMIYWQYVWYAYEQHKSGRAALKDCPLPRTNPRLHSPRGAMHNVQGPLTPAEKSFKQGKTSRVKSVHSTPSTGKSTARTSAGQTQETGAHQVCNAQKQPAQLPTKQPFVPGADDEVPLLRAAPGHDQQIAKKCRLSGIYISNHPAQQKLCGQARAPSMIKDNSDCFHQPNNLRLHHSHLSANNQPDSINTKPRQLDASRALNLLAKFDEAVEQGKGAPSNMQASHLAQGSSHGVCMRLRRGDGIPSDLRTSGSPLASEIGLEVEHAAAAGMQMDTQIFDNLALSSSPSQQPGGVAMVTGWSWSAPIDTSKDVEPFDVFNLETFPDIEPDDLDYAPALLAFPQAAEDDPAPEGVACAKPATMLPFMQMHPNACNDSWHGPSKLMTAGGQDLAFSPGMDVWEQLMQGSPDSHQTHVAHPFINQQPPAAHSPPMLTGPRLNMSGMQDMHDGGLDADSKGAPEEAQRLTADPPYVDGSWQSKCRSSKAKNDIKAQPNPKGKGKGKGKAKQSAAKTKSCHPAVAHIPFKPNARIYPLQRPPGRDLRVKMYEEQFSAALRHFEDLDASDADDQITHSEAIFPSTALYRATLTGVGTQGSGTPMMVHTAAVLTKAACYGLPAVFEVEGSLDTTPCRRRGIAPGRRAVRAQAQRAHADNKCSPKEISDVELYYECCLDLDNTCDEVFHRLRQLALDGLTLIAQGWACAPNTLSASSCKQPERKPAGIWALTPGVGMYNRPYLMLAEVPLSKDNIPLGLWLHKLPAEPAKKAGPAPSATRALQQPSEAGDVGV</sequence>